<proteinExistence type="predicted"/>
<dbReference type="EMBL" id="JBBMQO010000005">
    <property type="protein sequence ID" value="MEM5501837.1"/>
    <property type="molecule type" value="Genomic_DNA"/>
</dbReference>
<evidence type="ECO:0000313" key="1">
    <source>
        <dbReference type="EMBL" id="MEM5501837.1"/>
    </source>
</evidence>
<name>A0ABU9T6U9_9HYPH</name>
<protein>
    <recommendedName>
        <fullName evidence="3">SHOCT domain-containing protein</fullName>
    </recommendedName>
</protein>
<comment type="caution">
    <text evidence="1">The sequence shown here is derived from an EMBL/GenBank/DDBJ whole genome shotgun (WGS) entry which is preliminary data.</text>
</comment>
<dbReference type="Proteomes" id="UP001477870">
    <property type="component" value="Unassembled WGS sequence"/>
</dbReference>
<dbReference type="RefSeq" id="WP_342848261.1">
    <property type="nucleotide sequence ID" value="NZ_JBBMQO010000005.1"/>
</dbReference>
<sequence>MSKAEKDRRERERRSAHSLALEGIILPLEILALRERVMTGEITEAEYRSIIIDMP</sequence>
<gene>
    <name evidence="1" type="ORF">WNY59_09570</name>
</gene>
<evidence type="ECO:0008006" key="3">
    <source>
        <dbReference type="Google" id="ProtNLM"/>
    </source>
</evidence>
<keyword evidence="2" id="KW-1185">Reference proteome</keyword>
<accession>A0ABU9T6U9</accession>
<reference evidence="1 2" key="1">
    <citation type="submission" date="2024-03" db="EMBL/GenBank/DDBJ databases">
        <title>Community enrichment and isolation of bacterial strains for fucoidan degradation.</title>
        <authorList>
            <person name="Sichert A."/>
        </authorList>
    </citation>
    <scope>NUCLEOTIDE SEQUENCE [LARGE SCALE GENOMIC DNA]</scope>
    <source>
        <strain evidence="1 2">AS62</strain>
    </source>
</reference>
<organism evidence="1 2">
    <name type="scientific">Ahrensia kielensis</name>
    <dbReference type="NCBI Taxonomy" id="76980"/>
    <lineage>
        <taxon>Bacteria</taxon>
        <taxon>Pseudomonadati</taxon>
        <taxon>Pseudomonadota</taxon>
        <taxon>Alphaproteobacteria</taxon>
        <taxon>Hyphomicrobiales</taxon>
        <taxon>Ahrensiaceae</taxon>
        <taxon>Ahrensia</taxon>
    </lineage>
</organism>
<evidence type="ECO:0000313" key="2">
    <source>
        <dbReference type="Proteomes" id="UP001477870"/>
    </source>
</evidence>